<protein>
    <submittedName>
        <fullName evidence="2">Uncharacterized protein</fullName>
    </submittedName>
</protein>
<reference evidence="2" key="1">
    <citation type="submission" date="2021-02" db="EMBL/GenBank/DDBJ databases">
        <authorList>
            <person name="Dougan E. K."/>
            <person name="Rhodes N."/>
            <person name="Thang M."/>
            <person name="Chan C."/>
        </authorList>
    </citation>
    <scope>NUCLEOTIDE SEQUENCE</scope>
</reference>
<comment type="caution">
    <text evidence="2">The sequence shown here is derived from an EMBL/GenBank/DDBJ whole genome shotgun (WGS) entry which is preliminary data.</text>
</comment>
<name>A0A813FY12_POLGL</name>
<evidence type="ECO:0000313" key="2">
    <source>
        <dbReference type="EMBL" id="CAE8619395.1"/>
    </source>
</evidence>
<organism evidence="2 3">
    <name type="scientific">Polarella glacialis</name>
    <name type="common">Dinoflagellate</name>
    <dbReference type="NCBI Taxonomy" id="89957"/>
    <lineage>
        <taxon>Eukaryota</taxon>
        <taxon>Sar</taxon>
        <taxon>Alveolata</taxon>
        <taxon>Dinophyceae</taxon>
        <taxon>Suessiales</taxon>
        <taxon>Suessiaceae</taxon>
        <taxon>Polarella</taxon>
    </lineage>
</organism>
<gene>
    <name evidence="2" type="ORF">PGLA1383_LOCUS36984</name>
</gene>
<accession>A0A813FY12</accession>
<feature type="region of interest" description="Disordered" evidence="1">
    <location>
        <begin position="1"/>
        <end position="96"/>
    </location>
</feature>
<dbReference type="Proteomes" id="UP000654075">
    <property type="component" value="Unassembled WGS sequence"/>
</dbReference>
<evidence type="ECO:0000256" key="1">
    <source>
        <dbReference type="SAM" id="MobiDB-lite"/>
    </source>
</evidence>
<dbReference type="EMBL" id="CAJNNV010027022">
    <property type="protein sequence ID" value="CAE8619395.1"/>
    <property type="molecule type" value="Genomic_DNA"/>
</dbReference>
<keyword evidence="3" id="KW-1185">Reference proteome</keyword>
<dbReference type="AlphaFoldDB" id="A0A813FY12"/>
<feature type="compositionally biased region" description="Basic and acidic residues" evidence="1">
    <location>
        <begin position="12"/>
        <end position="28"/>
    </location>
</feature>
<feature type="non-terminal residue" evidence="2">
    <location>
        <position position="1"/>
    </location>
</feature>
<evidence type="ECO:0000313" key="3">
    <source>
        <dbReference type="Proteomes" id="UP000654075"/>
    </source>
</evidence>
<dbReference type="OrthoDB" id="448397at2759"/>
<sequence length="404" mass="45126">DGPTRGGGTLTVHERIFDTKEVQDDPRQGSRGGGQSRRPHSVQAPLAKSSVRSMLETRKHLKSAPSASTGSLFEGMTGSVDPYAEDDDSRPARLGPDERRFVEISTKLRKVEDIRARDMISIRDRVEKGKDEREARAKRLLESVCGHGVAFEAAMELRRFEADQERKRYDHHLEWDEKVYQPVASKAFERMNVDRQTQQWVAGSKSVGFELPAEPFRLTVNVAEDPSRRDLLKDWKEKAFHEDAESFLAKSRSAPCLRNPLRELQARGNTKLGGVIPSALSKPVLEPTFWCPVKLPEQMGGRFSQACEAGKSARRLRRGGSNIHIPDESDNVPTAGTRMSRVFGARDIGVLRELSGPRGESYDYNNGVGGSSAAPAQDHYTYDRGTAVIDLEFPLGKKIFPQFH</sequence>
<proteinExistence type="predicted"/>